<evidence type="ECO:0000256" key="3">
    <source>
        <dbReference type="ARBA" id="ARBA00010763"/>
    </source>
</evidence>
<dbReference type="Gene3D" id="3.90.105.10">
    <property type="entry name" value="Molybdopterin biosynthesis moea protein, domain 2"/>
    <property type="match status" value="1"/>
</dbReference>
<dbReference type="PANTHER" id="PTHR10192:SF5">
    <property type="entry name" value="GEPHYRIN"/>
    <property type="match status" value="1"/>
</dbReference>
<dbReference type="Gene3D" id="2.40.340.10">
    <property type="entry name" value="MoeA, C-terminal, domain IV"/>
    <property type="match status" value="1"/>
</dbReference>
<dbReference type="SMART" id="SM00852">
    <property type="entry name" value="MoCF_biosynth"/>
    <property type="match status" value="1"/>
</dbReference>
<dbReference type="PROSITE" id="PS01079">
    <property type="entry name" value="MOCF_BIOSYNTHESIS_2"/>
    <property type="match status" value="1"/>
</dbReference>
<dbReference type="Gene3D" id="2.170.190.11">
    <property type="entry name" value="Molybdopterin biosynthesis moea protein, domain 3"/>
    <property type="match status" value="1"/>
</dbReference>
<organism evidence="8 9">
    <name type="scientific">Roseovarius pelagicus</name>
    <dbReference type="NCBI Taxonomy" id="2980108"/>
    <lineage>
        <taxon>Bacteria</taxon>
        <taxon>Pseudomonadati</taxon>
        <taxon>Pseudomonadota</taxon>
        <taxon>Alphaproteobacteria</taxon>
        <taxon>Rhodobacterales</taxon>
        <taxon>Roseobacteraceae</taxon>
        <taxon>Roseovarius</taxon>
    </lineage>
</organism>
<dbReference type="InterPro" id="IPR036135">
    <property type="entry name" value="MoeA_linker/N_sf"/>
</dbReference>
<dbReference type="InterPro" id="IPR005110">
    <property type="entry name" value="MoeA_linker/N"/>
</dbReference>
<name>A0ABY6DGB8_9RHOB</name>
<keyword evidence="6" id="KW-0460">Magnesium</keyword>
<dbReference type="SUPFAM" id="SSF63882">
    <property type="entry name" value="MoeA N-terminal region -like"/>
    <property type="match status" value="1"/>
</dbReference>
<evidence type="ECO:0000256" key="5">
    <source>
        <dbReference type="ARBA" id="ARBA00047317"/>
    </source>
</evidence>
<proteinExistence type="inferred from homology"/>
<dbReference type="InterPro" id="IPR038987">
    <property type="entry name" value="MoeA-like"/>
</dbReference>
<protein>
    <recommendedName>
        <fullName evidence="6">Molybdopterin molybdenumtransferase</fullName>
        <ecNumber evidence="6">2.10.1.1</ecNumber>
    </recommendedName>
</protein>
<dbReference type="InterPro" id="IPR008284">
    <property type="entry name" value="MoCF_biosynth_CS"/>
</dbReference>
<comment type="pathway">
    <text evidence="2 6">Cofactor biosynthesis; molybdopterin biosynthesis.</text>
</comment>
<reference evidence="8" key="1">
    <citation type="submission" date="2022-10" db="EMBL/GenBank/DDBJ databases">
        <title>Roseovarius pelagicus sp. nov., isolated from Arctic seawater.</title>
        <authorList>
            <person name="Hong Y.W."/>
            <person name="Hwang C.Y."/>
        </authorList>
    </citation>
    <scope>NUCLEOTIDE SEQUENCE</scope>
    <source>
        <strain evidence="8">HL-MP18</strain>
    </source>
</reference>
<dbReference type="NCBIfam" id="NF045515">
    <property type="entry name" value="Glp_gephyrin"/>
    <property type="match status" value="1"/>
</dbReference>
<evidence type="ECO:0000256" key="2">
    <source>
        <dbReference type="ARBA" id="ARBA00005046"/>
    </source>
</evidence>
<dbReference type="InterPro" id="IPR005111">
    <property type="entry name" value="MoeA_C_domain_IV"/>
</dbReference>
<evidence type="ECO:0000256" key="1">
    <source>
        <dbReference type="ARBA" id="ARBA00002901"/>
    </source>
</evidence>
<evidence type="ECO:0000313" key="8">
    <source>
        <dbReference type="EMBL" id="UXX84258.1"/>
    </source>
</evidence>
<keyword evidence="6" id="KW-0808">Transferase</keyword>
<evidence type="ECO:0000259" key="7">
    <source>
        <dbReference type="SMART" id="SM00852"/>
    </source>
</evidence>
<accession>A0ABY6DGB8</accession>
<keyword evidence="6" id="KW-0500">Molybdenum</keyword>
<comment type="function">
    <text evidence="1 6">Catalyzes the insertion of molybdate into adenylated molybdopterin with the concomitant release of AMP.</text>
</comment>
<evidence type="ECO:0000256" key="4">
    <source>
        <dbReference type="ARBA" id="ARBA00023150"/>
    </source>
</evidence>
<comment type="similarity">
    <text evidence="3 6">Belongs to the MoeA family.</text>
</comment>
<dbReference type="Pfam" id="PF03453">
    <property type="entry name" value="MoeA_N"/>
    <property type="match status" value="1"/>
</dbReference>
<dbReference type="Pfam" id="PF00994">
    <property type="entry name" value="MoCF_biosynth"/>
    <property type="match status" value="1"/>
</dbReference>
<dbReference type="NCBIfam" id="TIGR00177">
    <property type="entry name" value="molyb_syn"/>
    <property type="match status" value="1"/>
</dbReference>
<dbReference type="InterPro" id="IPR036688">
    <property type="entry name" value="MoeA_C_domain_IV_sf"/>
</dbReference>
<comment type="catalytic activity">
    <reaction evidence="5">
        <text>adenylyl-molybdopterin + molybdate = Mo-molybdopterin + AMP + H(+)</text>
        <dbReference type="Rhea" id="RHEA:35047"/>
        <dbReference type="ChEBI" id="CHEBI:15378"/>
        <dbReference type="ChEBI" id="CHEBI:36264"/>
        <dbReference type="ChEBI" id="CHEBI:62727"/>
        <dbReference type="ChEBI" id="CHEBI:71302"/>
        <dbReference type="ChEBI" id="CHEBI:456215"/>
        <dbReference type="EC" id="2.10.1.1"/>
    </reaction>
</comment>
<dbReference type="CDD" id="cd00887">
    <property type="entry name" value="MoeA"/>
    <property type="match status" value="1"/>
</dbReference>
<dbReference type="SUPFAM" id="SSF53218">
    <property type="entry name" value="Molybdenum cofactor biosynthesis proteins"/>
    <property type="match status" value="1"/>
</dbReference>
<gene>
    <name evidence="8" type="ORF">N7U68_06295</name>
</gene>
<feature type="domain" description="MoaB/Mog" evidence="7">
    <location>
        <begin position="193"/>
        <end position="331"/>
    </location>
</feature>
<evidence type="ECO:0000256" key="6">
    <source>
        <dbReference type="RuleBase" id="RU365090"/>
    </source>
</evidence>
<dbReference type="EMBL" id="CP106738">
    <property type="protein sequence ID" value="UXX84258.1"/>
    <property type="molecule type" value="Genomic_DNA"/>
</dbReference>
<comment type="cofactor">
    <cofactor evidence="6">
        <name>Mg(2+)</name>
        <dbReference type="ChEBI" id="CHEBI:18420"/>
    </cofactor>
</comment>
<dbReference type="RefSeq" id="WP_263048591.1">
    <property type="nucleotide sequence ID" value="NZ_CP106738.1"/>
</dbReference>
<dbReference type="PANTHER" id="PTHR10192">
    <property type="entry name" value="MOLYBDOPTERIN BIOSYNTHESIS PROTEIN"/>
    <property type="match status" value="1"/>
</dbReference>
<evidence type="ECO:0000313" key="9">
    <source>
        <dbReference type="Proteomes" id="UP001064087"/>
    </source>
</evidence>
<dbReference type="Gene3D" id="3.40.980.10">
    <property type="entry name" value="MoaB/Mog-like domain"/>
    <property type="match status" value="1"/>
</dbReference>
<keyword evidence="4 6" id="KW-0501">Molybdenum cofactor biosynthesis</keyword>
<keyword evidence="9" id="KW-1185">Reference proteome</keyword>
<dbReference type="InterPro" id="IPR001453">
    <property type="entry name" value="MoaB/Mog_dom"/>
</dbReference>
<dbReference type="Pfam" id="PF03454">
    <property type="entry name" value="MoeA_C"/>
    <property type="match status" value="1"/>
</dbReference>
<dbReference type="InterPro" id="IPR036425">
    <property type="entry name" value="MoaB/Mog-like_dom_sf"/>
</dbReference>
<dbReference type="SUPFAM" id="SSF63867">
    <property type="entry name" value="MoeA C-terminal domain-like"/>
    <property type="match status" value="1"/>
</dbReference>
<sequence length="418" mass="43819">MSLFDPISAPGCGCDAAHPRLASVPVALTNALACVPPVTRTEILPLHLAMGRVLSAPVHVQTDLPRFDCAAMDGYAMRFDDASLGTLPLCGVAAAGQAPDTLRPGTVMRIFTGAPLPHGADTVVMQENTETAAKDIVLARKPVKGSHIRRRGEDQRTGGLLIEARHRLDALSIGNCASAGVGRVQVLCRPKVSILVTGDELTAPGTRLTEAAIWDVNGPMIQAALTAAGCDVVDLIRLPDDPDLLCAALFKLARRNDMIVTSGGASVGDRDHLSGALKNLGAQVHVSGIAVKPGKPTTVASISGTPLLALPGNPLAAFTMWQVFGRAMTARLSGARSEQAVCRHIRITQSLRHTPGRCEFRPARIAGYGPDGIEYATCSNATHSARLSQALTADGFVLLPAECDGLSQGDMAEFLPFQ</sequence>
<dbReference type="EC" id="2.10.1.1" evidence="6"/>
<dbReference type="Proteomes" id="UP001064087">
    <property type="component" value="Chromosome"/>
</dbReference>
<keyword evidence="6" id="KW-0479">Metal-binding</keyword>